<gene>
    <name evidence="2" type="ORF">G210_3029</name>
</gene>
<dbReference type="EMBL" id="AOGT01001903">
    <property type="protein sequence ID" value="EMG46715.1"/>
    <property type="molecule type" value="Genomic_DNA"/>
</dbReference>
<dbReference type="HOGENOM" id="CLU_306764_0_0_1"/>
<feature type="region of interest" description="Disordered" evidence="1">
    <location>
        <begin position="1015"/>
        <end position="1038"/>
    </location>
</feature>
<dbReference type="GO" id="GO:0000138">
    <property type="term" value="C:Golgi trans cisterna"/>
    <property type="evidence" value="ECO:0007669"/>
    <property type="project" value="TreeGrafter"/>
</dbReference>
<feature type="compositionally biased region" description="Low complexity" evidence="1">
    <location>
        <begin position="1019"/>
        <end position="1038"/>
    </location>
</feature>
<evidence type="ECO:0000256" key="1">
    <source>
        <dbReference type="SAM" id="MobiDB-lite"/>
    </source>
</evidence>
<evidence type="ECO:0008006" key="4">
    <source>
        <dbReference type="Google" id="ProtNLM"/>
    </source>
</evidence>
<protein>
    <recommendedName>
        <fullName evidence="4">Protein HID1</fullName>
    </recommendedName>
</protein>
<proteinExistence type="predicted"/>
<dbReference type="Proteomes" id="UP000011777">
    <property type="component" value="Unassembled WGS sequence"/>
</dbReference>
<dbReference type="AlphaFoldDB" id="M3JUX6"/>
<comment type="caution">
    <text evidence="2">The sequence shown here is derived from an EMBL/GenBank/DDBJ whole genome shotgun (WGS) entry which is preliminary data.</text>
</comment>
<dbReference type="OMA" id="MIVYPLP"/>
<sequence>MKTTEEKAIFRKHFLKLGQGHIIPTNETNDKYWNQFWQVPSCSGDIYDVISAKDVKKVRDQNLINIIQFIHKLCEKIINSDVTNEKGTIQLLNSVRFLNRLLPFIFELPTFLDDLELELFWNPEFNPITCLKDLQHRENITTEEDFELYKPTMKYDKIKNCLAVNLISKLVDLLFIENFTVSTGKPNARGQKVLHVWEPGIGNSSKFQPPNLIIDSNRSEVLKLLLTLCTTSFFQPVSKLTTNGSKFLTLLVAVTPKIELLTLVSSLLNISCRSSRSSPEENGLMFDKPEYSEIRHLCVTYSFQLLTLMIVYPLPQKSALKFLTESKLSPKPYNMARLYMGKIHKEGELLFIASSLINILRIPLMNARDQESDAFSMLKAGQGNARPSLWSLEAVMLIWELLQSNRNFVAIIGKRYIVDLMIILLYYVSTYHNQKQFKNLVFVCSYLLLYLSSIQDNGFMESLFTPFTSSKPMLEFYSSLPSSYKLSITPITPRDFLVSSICTLLINNPATRSSAANYLTNTQPLPDLLLKTMIEILYNLIPPIAANTTDVPNDRSKKLNNPNPRGGLSYQSSSLITSLIGALSKREFLLEKSFHADIVALLIRAICTAVVKYPTPSRMLLFSILKNEKTYDELWNTIFSFTGVFFRGNSLTTIEDKIDEQPSKTDVESTNSEDYFNGNHHNAQVQPIPIAANNNQIIGGDDNDHDDDPQPNSILSETESIEASLRPKLPSGMSVKAREKLKKDSPLGKTWAGNDALAVLLTIIIPHLKVILDEVWSRVQGSSVDSFELVERIASAHFDDVIEQNKSQIHYDLLPDTPLEQLKFNWNHLALGWYISLLYGQIYNSTEAVKVYSGTNSNNYKIVKNLTSKLTSNWSSFLKLDSSNTQLSNVSEDLEWVNNSLSNVNIFTDSDIKLFKVESATKDGFFANLNSKIINNYSQQNGNTTSPQQPYNHAVPSTPGSINDMTRRLNDFKFNNGSNVSLKSLSGSPLPSGLSTPVEEQEMFFQRRPYRNSVSSLHSLNTLNRTRSNSNTPRNSMS</sequence>
<evidence type="ECO:0000313" key="3">
    <source>
        <dbReference type="Proteomes" id="UP000011777"/>
    </source>
</evidence>
<organism evidence="2 3">
    <name type="scientific">Candida maltosa (strain Xu316)</name>
    <name type="common">Yeast</name>
    <dbReference type="NCBI Taxonomy" id="1245528"/>
    <lineage>
        <taxon>Eukaryota</taxon>
        <taxon>Fungi</taxon>
        <taxon>Dikarya</taxon>
        <taxon>Ascomycota</taxon>
        <taxon>Saccharomycotina</taxon>
        <taxon>Pichiomycetes</taxon>
        <taxon>Debaryomycetaceae</taxon>
        <taxon>Candida/Lodderomyces clade</taxon>
        <taxon>Candida</taxon>
    </lineage>
</organism>
<dbReference type="PANTHER" id="PTHR21575">
    <property type="entry name" value="PROTEIN HID1"/>
    <property type="match status" value="1"/>
</dbReference>
<dbReference type="OrthoDB" id="432953at2759"/>
<name>M3JUX6_CANMX</name>
<accession>M3JUX6</accession>
<dbReference type="PANTHER" id="PTHR21575:SF12">
    <property type="entry name" value="PROTEIN HID1"/>
    <property type="match status" value="1"/>
</dbReference>
<dbReference type="STRING" id="1245528.M3JUX6"/>
<reference evidence="2 3" key="1">
    <citation type="submission" date="2013-02" db="EMBL/GenBank/DDBJ databases">
        <title>Genome sequence of Candida maltosa Xu316, a potential industrial strain for xylitol and ethanol production.</title>
        <authorList>
            <person name="Yu J."/>
            <person name="Wang Q."/>
            <person name="Geng X."/>
            <person name="Bao W."/>
            <person name="He P."/>
            <person name="Cai J."/>
        </authorList>
    </citation>
    <scope>NUCLEOTIDE SEQUENCE [LARGE SCALE GENOMIC DNA]</scope>
    <source>
        <strain evidence="3">Xu316</strain>
    </source>
</reference>
<keyword evidence="3" id="KW-1185">Reference proteome</keyword>
<dbReference type="GO" id="GO:0005797">
    <property type="term" value="C:Golgi medial cisterna"/>
    <property type="evidence" value="ECO:0007669"/>
    <property type="project" value="TreeGrafter"/>
</dbReference>
<dbReference type="GO" id="GO:0016020">
    <property type="term" value="C:membrane"/>
    <property type="evidence" value="ECO:0007669"/>
    <property type="project" value="TreeGrafter"/>
</dbReference>
<feature type="region of interest" description="Disordered" evidence="1">
    <location>
        <begin position="695"/>
        <end position="720"/>
    </location>
</feature>
<evidence type="ECO:0000313" key="2">
    <source>
        <dbReference type="EMBL" id="EMG46715.1"/>
    </source>
</evidence>
<dbReference type="Pfam" id="PF12722">
    <property type="entry name" value="Hid1"/>
    <property type="match status" value="1"/>
</dbReference>
<dbReference type="eggNOG" id="KOG2226">
    <property type="taxonomic scope" value="Eukaryota"/>
</dbReference>
<dbReference type="InterPro" id="IPR026705">
    <property type="entry name" value="Hid-1/Ecm30"/>
</dbReference>